<dbReference type="InterPro" id="IPR040836">
    <property type="entry name" value="SAVED"/>
</dbReference>
<dbReference type="EMBL" id="SUMD01000002">
    <property type="protein sequence ID" value="TJZ80030.1"/>
    <property type="molecule type" value="Genomic_DNA"/>
</dbReference>
<feature type="region of interest" description="Disordered" evidence="1">
    <location>
        <begin position="1"/>
        <end position="27"/>
    </location>
</feature>
<evidence type="ECO:0000256" key="1">
    <source>
        <dbReference type="SAM" id="MobiDB-lite"/>
    </source>
</evidence>
<proteinExistence type="predicted"/>
<reference evidence="3 4" key="1">
    <citation type="submission" date="2019-04" db="EMBL/GenBank/DDBJ databases">
        <title>Rhodococcus oryzae sp. nov., a novel actinomycete isolated from rhizosphere soil of rice (Oryza sativa L.).</title>
        <authorList>
            <person name="Li C."/>
        </authorList>
    </citation>
    <scope>NUCLEOTIDE SEQUENCE [LARGE SCALE GENOMIC DNA]</scope>
    <source>
        <strain evidence="3 4">NEAU-CX67</strain>
    </source>
</reference>
<organism evidence="3 4">
    <name type="scientific">Rhodococcus oryzae</name>
    <dbReference type="NCBI Taxonomy" id="2571143"/>
    <lineage>
        <taxon>Bacteria</taxon>
        <taxon>Bacillati</taxon>
        <taxon>Actinomycetota</taxon>
        <taxon>Actinomycetes</taxon>
        <taxon>Mycobacteriales</taxon>
        <taxon>Nocardiaceae</taxon>
        <taxon>Rhodococcus</taxon>
    </lineage>
</organism>
<keyword evidence="4" id="KW-1185">Reference proteome</keyword>
<evidence type="ECO:0000313" key="3">
    <source>
        <dbReference type="EMBL" id="TJZ80030.1"/>
    </source>
</evidence>
<evidence type="ECO:0000313" key="4">
    <source>
        <dbReference type="Proteomes" id="UP000305109"/>
    </source>
</evidence>
<dbReference type="Proteomes" id="UP000305109">
    <property type="component" value="Unassembled WGS sequence"/>
</dbReference>
<feature type="domain" description="SMODS-associated and fused to various effectors" evidence="2">
    <location>
        <begin position="219"/>
        <end position="406"/>
    </location>
</feature>
<evidence type="ECO:0000259" key="2">
    <source>
        <dbReference type="Pfam" id="PF18145"/>
    </source>
</evidence>
<name>A0ABY2RR18_9NOCA</name>
<comment type="caution">
    <text evidence="3">The sequence shown here is derived from an EMBL/GenBank/DDBJ whole genome shotgun (WGS) entry which is preliminary data.</text>
</comment>
<accession>A0ABY2RR18</accession>
<sequence length="410" mass="45167">MGRSPVPNQSDATRSSSPYRAVGPNNETRTIPDRVALRVWVAAGGRCAMCNKRLLDDQYTGAEVAVGQLAHIVGWSTSPGSPRGNAPLPGEERNTADNLMLLCYDQHRVIDNATMWDVYDVDMLRRIKREHEHRIRQLTALRDEDRTTVLRVVGAIRGAGVTVNPQTVAATLLADSRYPDYSLIGIDELEVDLRHLPGEAESAEVYWSTGVAMIQERLRLLRARIDRESVRHISVFAFARIPLLIALGAELDDTTPAQIYAKRRGHGEGWGWVPDALTVDFEYVTRRGGTDPHQVAVMFSVSGSIDIARLPASVDASTTVYEVRPIGVTPGPEIISSPGSLENFTRTWRDLLSHIEVDHPGIEEIDVLPAVPVTAAVTIGRTPMRNVHPTLRVHDRVSDGGYNFTLAVTP</sequence>
<dbReference type="NCBIfam" id="NF033611">
    <property type="entry name" value="SAVED"/>
    <property type="match status" value="1"/>
</dbReference>
<protein>
    <submittedName>
        <fullName evidence="3">SAVED domain-containing protein</fullName>
    </submittedName>
</protein>
<dbReference type="Pfam" id="PF18145">
    <property type="entry name" value="SAVED"/>
    <property type="match status" value="1"/>
</dbReference>
<gene>
    <name evidence="3" type="ORF">FCG67_03835</name>
</gene>
<feature type="compositionally biased region" description="Polar residues" evidence="1">
    <location>
        <begin position="1"/>
        <end position="18"/>
    </location>
</feature>